<accession>A0A3R7LZT1</accession>
<reference evidence="7 8" key="2">
    <citation type="submission" date="2019-01" db="EMBL/GenBank/DDBJ databases">
        <title>The decoding of complex shrimp genome reveals the adaptation for benthos swimmer, frequently molting mechanism and breeding impact on genome.</title>
        <authorList>
            <person name="Sun Y."/>
            <person name="Gao Y."/>
            <person name="Yu Y."/>
        </authorList>
    </citation>
    <scope>NUCLEOTIDE SEQUENCE [LARGE SCALE GENOMIC DNA]</scope>
    <source>
        <tissue evidence="7">Muscle</tissue>
    </source>
</reference>
<dbReference type="CDD" id="cd19165">
    <property type="entry name" value="HemeO"/>
    <property type="match status" value="1"/>
</dbReference>
<keyword evidence="8" id="KW-1185">Reference proteome</keyword>
<dbReference type="PANTHER" id="PTHR10720">
    <property type="entry name" value="HEME OXYGENASE"/>
    <property type="match status" value="1"/>
</dbReference>
<feature type="binding site" evidence="5">
    <location>
        <position position="92"/>
    </location>
    <ligand>
        <name>heme b</name>
        <dbReference type="ChEBI" id="CHEBI:60344"/>
    </ligand>
</feature>
<evidence type="ECO:0000256" key="3">
    <source>
        <dbReference type="ARBA" id="ARBA00023004"/>
    </source>
</evidence>
<keyword evidence="3 4" id="KW-0408">Iron</keyword>
<dbReference type="EMBL" id="QCYY01003444">
    <property type="protein sequence ID" value="ROT63403.1"/>
    <property type="molecule type" value="Genomic_DNA"/>
</dbReference>
<dbReference type="PIRSF" id="PIRSF000343">
    <property type="entry name" value="Haem_Oase"/>
    <property type="match status" value="1"/>
</dbReference>
<keyword evidence="6" id="KW-1133">Transmembrane helix</keyword>
<dbReference type="InterPro" id="IPR002051">
    <property type="entry name" value="Haem_Oase"/>
</dbReference>
<feature type="transmembrane region" description="Helical" evidence="6">
    <location>
        <begin position="190"/>
        <end position="207"/>
    </location>
</feature>
<evidence type="ECO:0000313" key="8">
    <source>
        <dbReference type="Proteomes" id="UP000283509"/>
    </source>
</evidence>
<keyword evidence="2 4" id="KW-0479">Metal-binding</keyword>
<dbReference type="GO" id="GO:0004392">
    <property type="term" value="F:heme oxygenase (decyclizing) activity"/>
    <property type="evidence" value="ECO:0007669"/>
    <property type="project" value="UniProtKB-UniRule"/>
</dbReference>
<dbReference type="PRINTS" id="PR00088">
    <property type="entry name" value="HAEMOXYGNASE"/>
</dbReference>
<gene>
    <name evidence="7" type="ORF">C7M84_018713</name>
</gene>
<dbReference type="SUPFAM" id="SSF48613">
    <property type="entry name" value="Heme oxygenase-like"/>
    <property type="match status" value="1"/>
</dbReference>
<keyword evidence="6" id="KW-0812">Transmembrane</keyword>
<dbReference type="GO" id="GO:0006788">
    <property type="term" value="P:heme oxidation"/>
    <property type="evidence" value="ECO:0007669"/>
    <property type="project" value="UniProtKB-UniRule"/>
</dbReference>
<reference evidence="7 8" key="1">
    <citation type="submission" date="2018-04" db="EMBL/GenBank/DDBJ databases">
        <authorList>
            <person name="Zhang X."/>
            <person name="Yuan J."/>
            <person name="Li F."/>
            <person name="Xiang J."/>
        </authorList>
    </citation>
    <scope>NUCLEOTIDE SEQUENCE [LARGE SCALE GENOMIC DNA]</scope>
    <source>
        <tissue evidence="7">Muscle</tissue>
    </source>
</reference>
<comment type="similarity">
    <text evidence="4">Belongs to the heme oxygenase family.</text>
</comment>
<comment type="caution">
    <text evidence="7">The sequence shown here is derived from an EMBL/GenBank/DDBJ whole genome shotgun (WGS) entry which is preliminary data.</text>
</comment>
<dbReference type="InterPro" id="IPR016084">
    <property type="entry name" value="Haem_Oase-like_multi-hlx"/>
</dbReference>
<dbReference type="EC" id="1.14.14.18" evidence="4"/>
<proteinExistence type="inferred from homology"/>
<dbReference type="STRING" id="6689.A0A3R7LZT1"/>
<dbReference type="Gene3D" id="1.20.910.10">
    <property type="entry name" value="Heme oxygenase-like"/>
    <property type="match status" value="1"/>
</dbReference>
<name>A0A3R7LZT1_PENVA</name>
<dbReference type="Pfam" id="PF01126">
    <property type="entry name" value="Heme_oxygenase"/>
    <property type="match status" value="1"/>
</dbReference>
<sequence>MSEDRVWAEGLLIFYEIFKYLEEALDRLSHTLISDLDIPGMRRKEAFEKDLAFYLGSNWKDGYKPRESVCQYLKHLEKIEQENPYYLMSYIYHLYMGLLSGGQILRRKKVLLQKFSFSRKDSVEGMAVTEIDTSVSRLKREMTEAMNRIAEELDEETKQRLLDESKMVFILNNSIVHSVEGAGSVVAMKILKFASYGVLSALLFVYIKRMLVG</sequence>
<dbReference type="OrthoDB" id="652091at2759"/>
<protein>
    <recommendedName>
        <fullName evidence="4">Heme oxygenase</fullName>
        <ecNumber evidence="4">1.14.14.18</ecNumber>
    </recommendedName>
</protein>
<dbReference type="AlphaFoldDB" id="A0A3R7LZT1"/>
<evidence type="ECO:0000256" key="6">
    <source>
        <dbReference type="SAM" id="Phobius"/>
    </source>
</evidence>
<dbReference type="Proteomes" id="UP000283509">
    <property type="component" value="Unassembled WGS sequence"/>
</dbReference>
<dbReference type="InterPro" id="IPR016053">
    <property type="entry name" value="Haem_Oase-like"/>
</dbReference>
<dbReference type="GO" id="GO:0046872">
    <property type="term" value="F:metal ion binding"/>
    <property type="evidence" value="ECO:0007669"/>
    <property type="project" value="UniProtKB-UniRule"/>
</dbReference>
<organism evidence="7 8">
    <name type="scientific">Penaeus vannamei</name>
    <name type="common">Whiteleg shrimp</name>
    <name type="synonym">Litopenaeus vannamei</name>
    <dbReference type="NCBI Taxonomy" id="6689"/>
    <lineage>
        <taxon>Eukaryota</taxon>
        <taxon>Metazoa</taxon>
        <taxon>Ecdysozoa</taxon>
        <taxon>Arthropoda</taxon>
        <taxon>Crustacea</taxon>
        <taxon>Multicrustacea</taxon>
        <taxon>Malacostraca</taxon>
        <taxon>Eumalacostraca</taxon>
        <taxon>Eucarida</taxon>
        <taxon>Decapoda</taxon>
        <taxon>Dendrobranchiata</taxon>
        <taxon>Penaeoidea</taxon>
        <taxon>Penaeidae</taxon>
        <taxon>Penaeus</taxon>
    </lineage>
</organism>
<evidence type="ECO:0000256" key="1">
    <source>
        <dbReference type="ARBA" id="ARBA00022617"/>
    </source>
</evidence>
<evidence type="ECO:0000256" key="4">
    <source>
        <dbReference type="PIRNR" id="PIRNR000343"/>
    </source>
</evidence>
<evidence type="ECO:0000256" key="2">
    <source>
        <dbReference type="ARBA" id="ARBA00022723"/>
    </source>
</evidence>
<keyword evidence="1 4" id="KW-0349">Heme</keyword>
<comment type="catalytic activity">
    <reaction evidence="4">
        <text>heme b + 3 reduced [NADPH--hemoprotein reductase] + 3 O2 = biliverdin IXalpha + CO + Fe(2+) + 3 oxidized [NADPH--hemoprotein reductase] + 3 H2O + H(+)</text>
        <dbReference type="Rhea" id="RHEA:21764"/>
        <dbReference type="Rhea" id="RHEA-COMP:11964"/>
        <dbReference type="Rhea" id="RHEA-COMP:11965"/>
        <dbReference type="ChEBI" id="CHEBI:15377"/>
        <dbReference type="ChEBI" id="CHEBI:15378"/>
        <dbReference type="ChEBI" id="CHEBI:15379"/>
        <dbReference type="ChEBI" id="CHEBI:17245"/>
        <dbReference type="ChEBI" id="CHEBI:29033"/>
        <dbReference type="ChEBI" id="CHEBI:57618"/>
        <dbReference type="ChEBI" id="CHEBI:57991"/>
        <dbReference type="ChEBI" id="CHEBI:58210"/>
        <dbReference type="ChEBI" id="CHEBI:60344"/>
        <dbReference type="EC" id="1.14.14.18"/>
    </reaction>
</comment>
<evidence type="ECO:0000313" key="7">
    <source>
        <dbReference type="EMBL" id="ROT63403.1"/>
    </source>
</evidence>
<evidence type="ECO:0000256" key="5">
    <source>
        <dbReference type="PIRSR" id="PIRSR000343-1"/>
    </source>
</evidence>
<keyword evidence="6" id="KW-0472">Membrane</keyword>
<dbReference type="PANTHER" id="PTHR10720:SF0">
    <property type="entry name" value="HEME OXYGENASE"/>
    <property type="match status" value="1"/>
</dbReference>